<proteinExistence type="predicted"/>
<dbReference type="InterPro" id="IPR052047">
    <property type="entry name" value="GH94_Enzymes"/>
</dbReference>
<keyword evidence="3" id="KW-1133">Transmembrane helix</keyword>
<evidence type="ECO:0000256" key="1">
    <source>
        <dbReference type="ARBA" id="ARBA00022676"/>
    </source>
</evidence>
<keyword evidence="1" id="KW-0328">Glycosyltransferase</keyword>
<dbReference type="InterPro" id="IPR012341">
    <property type="entry name" value="6hp_glycosidase-like_sf"/>
</dbReference>
<feature type="transmembrane region" description="Helical" evidence="3">
    <location>
        <begin position="454"/>
        <end position="477"/>
    </location>
</feature>
<feature type="transmembrane region" description="Helical" evidence="3">
    <location>
        <begin position="831"/>
        <end position="848"/>
    </location>
</feature>
<evidence type="ECO:0000259" key="4">
    <source>
        <dbReference type="Pfam" id="PF06165"/>
    </source>
</evidence>
<dbReference type="InterPro" id="IPR008928">
    <property type="entry name" value="6-hairpin_glycosidase_sf"/>
</dbReference>
<dbReference type="Gene3D" id="1.50.10.10">
    <property type="match status" value="1"/>
</dbReference>
<dbReference type="PANTHER" id="PTHR37469:SF2">
    <property type="entry name" value="CELLOBIONIC ACID PHOSPHORYLASE"/>
    <property type="match status" value="1"/>
</dbReference>
<feature type="domain" description="Glycosyl hydrolase 94 catalytic" evidence="6">
    <location>
        <begin position="2428"/>
        <end position="2732"/>
    </location>
</feature>
<sequence>MPSQLFHNTLKDAKTQLDKVLPVKPLKDEQPLKAELFSLEQFSRHAKKLAEKHAVSFIKGREKLLSRLKENEQLLLQAHELLNDAGKAKRGVSPAGEWLLDNYYLVEEQIRLAQKHLPRGYSRELPNLLAGPMQGFPRVYDMAMELVSHGDGRLDVKGLTNFVSAYQTVKPLKLGELWAIPIMLRLALIENLRRVATRMMLSQRDMDKAEYWASRILKASADDASVVVLEIASMSKDDLPMSSSFVAEFVRRLHGQSSTLNLPLSWLEKKLAEQGKNIERLIRSTSQKQAADQVSIANTIESLRILVTTEWHDFVEDMSLVEKILKQDPSGDYPAMAFATRDSYRHVIEGLSIRSKKTESEVATETIRVAAEANVAAGHHDSRTHIGYYLTGKGREQLYRSLGIRLTLREFLTARVAAWPLVNYLGWIGGLSTAFTGLALSLVWSAGIHSWSSLILFGIPLSIMTSQTAISLVNWVTTLLVAPLNLPRMDFSEGIPAHAHTLVVVPCILSDAVFVDSLVENIEVRFLANTDANVDFALLSDFHDASGETMPGDEALLSQLKAGIEALNHKYRRQSKDVFYLFHRPRLWNAQEKVWMGYERKRGKLSDVNALLRGGGTDRFNFILGDIDHLQDVKYVITLDADTRMPRDVARELVGVIAHPLNRPFFDERKKRVTAGYGILQPRVEASYPGKEPSLFEKIFGGEPGIDPYTRAVSDVYQDLFSEGSFIGKGLYDVDAFENSLSGRFPENLVLSHDLLEGCYARSALVTDVQLYEEFPTSYLKDKSRRHRWIRGDWQIASYLLPYVLDIRKTLQKNPISALSKWKIFDNLRRSFVPGSTMLLFGLGWFFIKPSWLWATLIIALTGAPTLLMSLVEFTRKPPGITVRDHIGSTFSSLGTHTVQFIFSLVFLVYEAFVSLHAVLTTWWRLLISHRHLLEWKASAWSEIETPENLLRHFKKMWIAPVTVLTLTACLTGAGIPMDAFTATLLGIWLLSPAVATFISRSSPAKPLKLSVDQAHFLRRQSRRTWNYFENFVSERNNYLPPDNFQEKPVSSVARRTSPTNIGLSLLANLTAYDFGYVSMGTMFARTEKTFETMNSMERYRGHFYNWYHTETLQPLEPRYISSVDSGNLIGHLLVLRSGLLEMQDEKILPQKVFDGLFDTLDVLHENINELTEDTGISQSETIQKITKRILFFKQIISSPPASLLETYSLISQLSTDVSKAFTYLDRDEFEKTKRWIRVFEKQCIDFLEELTFLAPWILLAPQIPGMWDQGNEEQCRCLRALQQEIQHLDEIPTLSGVARLERKLLPLLDGILDQSLPGAEPERIKEWLTLFKNAIRTAGTRAGERIRAIENVAVRCGELSAVDYEFLYNKKTHLLSIGYRVFDHKTDPSCYDLLASEARLCSFVAIAQGQIPQEHWFLLGRLLSRFGGDPILVSWGGSMFEYLMPLLVMPNYEDTLLDRTYKAMIGRQIDYARRNKIPWGISESGYNKIDAAMVYQYRSFGVPTTGFKRGLSEDLVVAPYASVLALMVEPQKACTNLQYLTGIGLGGEYGFYEAVDYTPSRLGPDEKHAIVKSYMAHHQGMSFLSLAYVLLNKPMQRRFLSDPMFKATELLLQERVPKEVPYLYDIEVTGLLRKVEEREMLMRIFTTPDTPMPETHLLSNGRYSVMVTNAGGGYSRWKKIALTRWHEDAVLDNEGSFIYLRDVKTGEFWSSAYQPTLKKPLNYEAIFSQSRAEFKRTDHFIDTHTKVSVSPEDDVELRRVRITNRSGETRIIELTSYADVVLNEPAADLAHPAFSNLFIQTEIIRSHQAVICSRRPRSERESFPLMLHLMAVHGNSIVDATYETDRSKFIGRTNTLQDPAALQSGADLTNTEGPVIDPSVSIRCRVELEPDKSATIDFVTGICPDRENAQKIMEKYRDRNLADRVFDLAWTHGQVALHQIDATEVDAQLYGRMASAIVYANPAWRASASILRQNHRGQSDLWGFNISGDLPIVLVRIEDQKNISLIYRMVQAHSYWKMKGLAVDLLIWNEDASVYRDEMSEMINGLISANAGGPSDQPGGIFLRRTDQLSEEDKTLMQTVARIILTDRGGTLAEQISHVTQPKAARPLLVPVKKNASKDKTDIFEKRTDLVYDNGLGGFTPDGREYVITTGEGSTTPAPWVNVLANRDFGTVTSESGSAYTWSENAHEFRLTPWKNDPATDQSGEALYIRDEETGQFWSPTPLPAKGKGNYVSRHGFGYSIFEHTENGISTELTVFVSLNQSVKFAIQKIRNVSGRKRRLSTTSYSELVMGTLRDKYHMHIVTEVDPKSGALLAYNHYNKEFPDRVVFLDSSEVTRFVSGDRLEFLGRNGTLAAPAALLCDRLSGKTGAGFDPCAAMQVPIELEPDEEKEVTFTFGAGKSLDEARAILQHFPDAAAIKKELEAVWEYWKRSLGAISIETPDDSLNFLTNGWLQYQTISCRLWGRTGYYQSGGAFGFRDQLQDVMSLMHSQPSMVREQLLTFAAHQFVEGDAQHWWHPPSGRGIRSHCSDDFLWLPLVTSLYVAQIGDIGVLDESVRFLEGPPVKPEEESYYDLPKISEKTGTLYEHCIAAVERAISFGAHGLPLMGSGDWNDGMNLVGKDGKGESIWLAFFLYHVLKSMAGLSERHGDPDYAERCLKKAAVLAKNIEDHAWDGEWYHRAYFDNGDILGTAKNQECRIDSIPQSWAVISGAADQDRARMAIDQVDRLLVNRQDALIRLFT</sequence>
<protein>
    <submittedName>
        <fullName evidence="7">Cyclic beta 1-2 glucan synthetase</fullName>
    </submittedName>
</protein>
<feature type="transmembrane region" description="Helical" evidence="3">
    <location>
        <begin position="983"/>
        <end position="1000"/>
    </location>
</feature>
<keyword evidence="3" id="KW-0472">Membrane</keyword>
<dbReference type="InterPro" id="IPR037820">
    <property type="entry name" value="GH94N_NdvB"/>
</dbReference>
<evidence type="ECO:0000313" key="8">
    <source>
        <dbReference type="Proteomes" id="UP000183245"/>
    </source>
</evidence>
<dbReference type="InterPro" id="IPR019282">
    <property type="entry name" value="Glycoamylase-like_cons_dom"/>
</dbReference>
<dbReference type="SMART" id="SM01068">
    <property type="entry name" value="CBM_X"/>
    <property type="match status" value="2"/>
</dbReference>
<feature type="transmembrane region" description="Helical" evidence="3">
    <location>
        <begin position="497"/>
        <end position="519"/>
    </location>
</feature>
<gene>
    <name evidence="7" type="ORF">AUK40_00280</name>
</gene>
<dbReference type="GO" id="GO:0005975">
    <property type="term" value="P:carbohydrate metabolic process"/>
    <property type="evidence" value="ECO:0007669"/>
    <property type="project" value="InterPro"/>
</dbReference>
<dbReference type="InterPro" id="IPR033432">
    <property type="entry name" value="GH94_catalytic"/>
</dbReference>
<feature type="transmembrane region" description="Helical" evidence="3">
    <location>
        <begin position="901"/>
        <end position="924"/>
    </location>
</feature>
<evidence type="ECO:0000259" key="5">
    <source>
        <dbReference type="Pfam" id="PF10091"/>
    </source>
</evidence>
<comment type="caution">
    <text evidence="7">The sequence shown here is derived from an EMBL/GenBank/DDBJ whole genome shotgun (WGS) entry which is preliminary data.</text>
</comment>
<dbReference type="InterPro" id="IPR037824">
    <property type="entry name" value="GH94N_2_NdvB"/>
</dbReference>
<feature type="domain" description="Glycoamylase-like" evidence="5">
    <location>
        <begin position="1395"/>
        <end position="1590"/>
    </location>
</feature>
<feature type="transmembrane region" description="Helical" evidence="3">
    <location>
        <begin position="854"/>
        <end position="874"/>
    </location>
</feature>
<feature type="transmembrane region" description="Helical" evidence="3">
    <location>
        <begin position="957"/>
        <end position="976"/>
    </location>
</feature>
<dbReference type="CDD" id="cd11756">
    <property type="entry name" value="GH94N_ChvB_NdvB_1_like"/>
    <property type="match status" value="1"/>
</dbReference>
<dbReference type="EMBL" id="MNZT01000004">
    <property type="protein sequence ID" value="OIQ00115.1"/>
    <property type="molecule type" value="Genomic_DNA"/>
</dbReference>
<feature type="non-terminal residue" evidence="7">
    <location>
        <position position="2740"/>
    </location>
</feature>
<dbReference type="Pfam" id="PF17167">
    <property type="entry name" value="Glyco_hydro_94"/>
    <property type="match status" value="1"/>
</dbReference>
<dbReference type="STRING" id="1817892.AUK40_00280"/>
<dbReference type="SUPFAM" id="SSF74650">
    <property type="entry name" value="Galactose mutarotase-like"/>
    <property type="match status" value="2"/>
</dbReference>
<dbReference type="CDD" id="cd11753">
    <property type="entry name" value="GH94N_ChvB_NdvB_2_like"/>
    <property type="match status" value="1"/>
</dbReference>
<reference evidence="7 8" key="1">
    <citation type="journal article" date="2016" name="Environ. Microbiol.">
        <title>Genomic resolution of a cold subsurface aquifer community provides metabolic insights for novel microbes adapted to high CO concentrations.</title>
        <authorList>
            <person name="Probst A.J."/>
            <person name="Castelle C.J."/>
            <person name="Singh A."/>
            <person name="Brown C.T."/>
            <person name="Anantharaman K."/>
            <person name="Sharon I."/>
            <person name="Hug L.A."/>
            <person name="Burstein D."/>
            <person name="Emerson J.B."/>
            <person name="Thomas B.C."/>
            <person name="Banfield J.F."/>
        </authorList>
    </citation>
    <scope>NUCLEOTIDE SEQUENCE [LARGE SCALE GENOMIC DNA]</scope>
    <source>
        <strain evidence="7">CG2_30_54_11</strain>
    </source>
</reference>
<name>A0A1J5J0B2_9BACT</name>
<feature type="transmembrane region" description="Helical" evidence="3">
    <location>
        <begin position="424"/>
        <end position="447"/>
    </location>
</feature>
<dbReference type="InterPro" id="IPR037018">
    <property type="entry name" value="GH65_N"/>
</dbReference>
<keyword evidence="3" id="KW-0812">Transmembrane</keyword>
<organism evidence="7 8">
    <name type="scientific">Candidatus Wirthbacteria bacterium CG2_30_54_11</name>
    <dbReference type="NCBI Taxonomy" id="1817892"/>
    <lineage>
        <taxon>Bacteria</taxon>
        <taxon>Candidatus Wirthbacteria</taxon>
    </lineage>
</organism>
<dbReference type="Gene3D" id="1.50.10.140">
    <property type="match status" value="2"/>
</dbReference>
<dbReference type="GO" id="GO:0030246">
    <property type="term" value="F:carbohydrate binding"/>
    <property type="evidence" value="ECO:0007669"/>
    <property type="project" value="InterPro"/>
</dbReference>
<dbReference type="SUPFAM" id="SSF48208">
    <property type="entry name" value="Six-hairpin glycosidases"/>
    <property type="match status" value="1"/>
</dbReference>
<evidence type="ECO:0000313" key="7">
    <source>
        <dbReference type="EMBL" id="OIQ00115.1"/>
    </source>
</evidence>
<accession>A0A1J5J0B2</accession>
<evidence type="ECO:0000256" key="3">
    <source>
        <dbReference type="SAM" id="Phobius"/>
    </source>
</evidence>
<dbReference type="GO" id="GO:0016757">
    <property type="term" value="F:glycosyltransferase activity"/>
    <property type="evidence" value="ECO:0007669"/>
    <property type="project" value="UniProtKB-KW"/>
</dbReference>
<feature type="domain" description="Glycosyl hydrolase 94 supersandwich" evidence="4">
    <location>
        <begin position="2145"/>
        <end position="2413"/>
    </location>
</feature>
<dbReference type="Pfam" id="PF06165">
    <property type="entry name" value="GH94_b-supersand"/>
    <property type="match status" value="2"/>
</dbReference>
<dbReference type="Pfam" id="PF10091">
    <property type="entry name" value="Glycoamylase"/>
    <property type="match status" value="1"/>
</dbReference>
<dbReference type="PANTHER" id="PTHR37469">
    <property type="entry name" value="CELLOBIONIC ACID PHOSPHORYLASE-RELATED"/>
    <property type="match status" value="1"/>
</dbReference>
<dbReference type="InterPro" id="IPR011013">
    <property type="entry name" value="Gal_mutarotase_sf_dom"/>
</dbReference>
<dbReference type="InterPro" id="IPR010383">
    <property type="entry name" value="Glyco_hydrolase_94_b-supersand"/>
</dbReference>
<dbReference type="Proteomes" id="UP000183245">
    <property type="component" value="Unassembled WGS sequence"/>
</dbReference>
<evidence type="ECO:0000259" key="6">
    <source>
        <dbReference type="Pfam" id="PF17167"/>
    </source>
</evidence>
<feature type="domain" description="Glycosyl hydrolase 94 supersandwich" evidence="4">
    <location>
        <begin position="1639"/>
        <end position="1919"/>
    </location>
</feature>
<dbReference type="Gene3D" id="2.70.98.40">
    <property type="entry name" value="Glycoside hydrolase, family 65, N-terminal domain"/>
    <property type="match status" value="2"/>
</dbReference>
<keyword evidence="2" id="KW-0808">Transferase</keyword>
<evidence type="ECO:0000256" key="2">
    <source>
        <dbReference type="ARBA" id="ARBA00022679"/>
    </source>
</evidence>